<evidence type="ECO:0000313" key="3">
    <source>
        <dbReference type="Proteomes" id="UP000272942"/>
    </source>
</evidence>
<evidence type="ECO:0000313" key="4">
    <source>
        <dbReference type="WBParaSite" id="ECPE_0001711101-mRNA-1"/>
    </source>
</evidence>
<dbReference type="Proteomes" id="UP000272942">
    <property type="component" value="Unassembled WGS sequence"/>
</dbReference>
<sequence>MSATSHLSCSVEVDLRKTLSVNRINGCLVFYLSPLEFRGSGQADSAVSELDKWMPRECKSVDLRKVLSVNRINGCLVFYHSPVEFRGSGKTDSAVSPCDKCMPRSSTPHLSSTVGVAKRTVLSVNRINGCLVFYHSTLEFRREEQKDSAVSESDNGVPRSSTTHLSSSVEAENRQGCQ</sequence>
<reference evidence="2 3" key="2">
    <citation type="submission" date="2018-11" db="EMBL/GenBank/DDBJ databases">
        <authorList>
            <consortium name="Pathogen Informatics"/>
        </authorList>
    </citation>
    <scope>NUCLEOTIDE SEQUENCE [LARGE SCALE GENOMIC DNA]</scope>
    <source>
        <strain evidence="2 3">Egypt</strain>
    </source>
</reference>
<accession>A0A183BCY2</accession>
<evidence type="ECO:0000256" key="1">
    <source>
        <dbReference type="SAM" id="MobiDB-lite"/>
    </source>
</evidence>
<protein>
    <submittedName>
        <fullName evidence="2 4">Uncharacterized protein</fullName>
    </submittedName>
</protein>
<organism evidence="4">
    <name type="scientific">Echinostoma caproni</name>
    <dbReference type="NCBI Taxonomy" id="27848"/>
    <lineage>
        <taxon>Eukaryota</taxon>
        <taxon>Metazoa</taxon>
        <taxon>Spiralia</taxon>
        <taxon>Lophotrochozoa</taxon>
        <taxon>Platyhelminthes</taxon>
        <taxon>Trematoda</taxon>
        <taxon>Digenea</taxon>
        <taxon>Plagiorchiida</taxon>
        <taxon>Echinostomata</taxon>
        <taxon>Echinostomatoidea</taxon>
        <taxon>Echinostomatidae</taxon>
        <taxon>Echinostoma</taxon>
    </lineage>
</organism>
<feature type="region of interest" description="Disordered" evidence="1">
    <location>
        <begin position="144"/>
        <end position="178"/>
    </location>
</feature>
<keyword evidence="3" id="KW-1185">Reference proteome</keyword>
<dbReference type="WBParaSite" id="ECPE_0001711101-mRNA-1">
    <property type="protein sequence ID" value="ECPE_0001711101-mRNA-1"/>
    <property type="gene ID" value="ECPE_0001711101"/>
</dbReference>
<dbReference type="AlphaFoldDB" id="A0A183BCY2"/>
<proteinExistence type="predicted"/>
<reference evidence="4" key="1">
    <citation type="submission" date="2016-06" db="UniProtKB">
        <authorList>
            <consortium name="WormBaseParasite"/>
        </authorList>
    </citation>
    <scope>IDENTIFICATION</scope>
</reference>
<evidence type="ECO:0000313" key="2">
    <source>
        <dbReference type="EMBL" id="VDP94344.1"/>
    </source>
</evidence>
<dbReference type="EMBL" id="UZAN01067304">
    <property type="protein sequence ID" value="VDP94344.1"/>
    <property type="molecule type" value="Genomic_DNA"/>
</dbReference>
<gene>
    <name evidence="2" type="ORF">ECPE_LOCUS17067</name>
</gene>
<name>A0A183BCY2_9TREM</name>
<feature type="compositionally biased region" description="Polar residues" evidence="1">
    <location>
        <begin position="150"/>
        <end position="178"/>
    </location>
</feature>